<evidence type="ECO:0000256" key="7">
    <source>
        <dbReference type="PIRSR" id="PIRSR006487-1"/>
    </source>
</evidence>
<dbReference type="GO" id="GO:0006546">
    <property type="term" value="P:glycine catabolic process"/>
    <property type="evidence" value="ECO:0007669"/>
    <property type="project" value="InterPro"/>
</dbReference>
<dbReference type="NCBIfam" id="TIGR00528">
    <property type="entry name" value="gcvT"/>
    <property type="match status" value="1"/>
</dbReference>
<dbReference type="PANTHER" id="PTHR43757:SF2">
    <property type="entry name" value="AMINOMETHYLTRANSFERASE, MITOCHONDRIAL"/>
    <property type="match status" value="1"/>
</dbReference>
<dbReference type="SUPFAM" id="SSF103025">
    <property type="entry name" value="Folate-binding domain"/>
    <property type="match status" value="1"/>
</dbReference>
<dbReference type="Gene3D" id="3.30.70.1400">
    <property type="entry name" value="Aminomethyltransferase beta-barrel domains"/>
    <property type="match status" value="1"/>
</dbReference>
<dbReference type="Pfam" id="PF01571">
    <property type="entry name" value="GCV_T"/>
    <property type="match status" value="1"/>
</dbReference>
<dbReference type="Pfam" id="PF08669">
    <property type="entry name" value="GCV_T_C"/>
    <property type="match status" value="1"/>
</dbReference>
<evidence type="ECO:0000256" key="4">
    <source>
        <dbReference type="ARBA" id="ARBA00022679"/>
    </source>
</evidence>
<dbReference type="InterPro" id="IPR027266">
    <property type="entry name" value="TrmE/GcvT-like"/>
</dbReference>
<dbReference type="NCBIfam" id="NF001567">
    <property type="entry name" value="PRK00389.1"/>
    <property type="match status" value="1"/>
</dbReference>
<dbReference type="InterPro" id="IPR006222">
    <property type="entry name" value="GCVT_N"/>
</dbReference>
<dbReference type="Gene3D" id="2.40.30.110">
    <property type="entry name" value="Aminomethyltransferase beta-barrel domains"/>
    <property type="match status" value="1"/>
</dbReference>
<keyword evidence="3" id="KW-0032">Aminotransferase</keyword>
<dbReference type="EMBL" id="CP042905">
    <property type="protein sequence ID" value="QEE14661.1"/>
    <property type="molecule type" value="Genomic_DNA"/>
</dbReference>
<dbReference type="GO" id="GO:0005829">
    <property type="term" value="C:cytosol"/>
    <property type="evidence" value="ECO:0007669"/>
    <property type="project" value="TreeGrafter"/>
</dbReference>
<dbReference type="SUPFAM" id="SSF101790">
    <property type="entry name" value="Aminomethyltransferase beta-barrel domain"/>
    <property type="match status" value="1"/>
</dbReference>
<reference evidence="10 11" key="1">
    <citation type="journal article" date="2020" name="Nature">
        <title>Isolation of an archaeon at the prokaryote-eukaryote interface.</title>
        <authorList>
            <person name="Imachi H."/>
            <person name="Nobu M.K."/>
            <person name="Nakahara N."/>
            <person name="Morono Y."/>
            <person name="Ogawara M."/>
            <person name="Takaki Y."/>
            <person name="Takano Y."/>
            <person name="Uematsu K."/>
            <person name="Ikuta T."/>
            <person name="Ito M."/>
            <person name="Matsui Y."/>
            <person name="Miyazaki M."/>
            <person name="Murata K."/>
            <person name="Saito Y."/>
            <person name="Sakai S."/>
            <person name="Song C."/>
            <person name="Tasumi E."/>
            <person name="Yamanaka Y."/>
            <person name="Yamaguchi T."/>
            <person name="Kamagata Y."/>
            <person name="Tamaki H."/>
            <person name="Takai K."/>
        </authorList>
    </citation>
    <scope>NUCLEOTIDE SEQUENCE [LARGE SCALE GENOMIC DNA]</scope>
    <source>
        <strain evidence="10 11">MK-D1</strain>
    </source>
</reference>
<dbReference type="KEGG" id="psyt:DSAG12_00474"/>
<dbReference type="PANTHER" id="PTHR43757">
    <property type="entry name" value="AMINOMETHYLTRANSFERASE"/>
    <property type="match status" value="1"/>
</dbReference>
<evidence type="ECO:0000259" key="8">
    <source>
        <dbReference type="Pfam" id="PF01571"/>
    </source>
</evidence>
<dbReference type="PIRSF" id="PIRSF006487">
    <property type="entry name" value="GcvT"/>
    <property type="match status" value="1"/>
</dbReference>
<dbReference type="GO" id="GO:0005960">
    <property type="term" value="C:glycine cleavage complex"/>
    <property type="evidence" value="ECO:0007669"/>
    <property type="project" value="InterPro"/>
</dbReference>
<reference evidence="10 11" key="2">
    <citation type="journal article" date="2024" name="Int. J. Syst. Evol. Microbiol.">
        <title>Promethearchaeum syntrophicum gen. nov., sp. nov., an anaerobic, obligately syntrophic archaeon, the first isolate of the lineage 'Asgard' archaea, and proposal of the new archaeal phylum Promethearchaeota phyl. nov. and kingdom Promethearchaeati regn. nov.</title>
        <authorList>
            <person name="Imachi H."/>
            <person name="Nobu M.K."/>
            <person name="Kato S."/>
            <person name="Takaki Y."/>
            <person name="Miyazaki M."/>
            <person name="Miyata M."/>
            <person name="Ogawara M."/>
            <person name="Saito Y."/>
            <person name="Sakai S."/>
            <person name="Tahara Y.O."/>
            <person name="Takano Y."/>
            <person name="Tasumi E."/>
            <person name="Uematsu K."/>
            <person name="Yoshimura T."/>
            <person name="Itoh T."/>
            <person name="Ohkuma M."/>
            <person name="Takai K."/>
        </authorList>
    </citation>
    <scope>NUCLEOTIDE SEQUENCE [LARGE SCALE GENOMIC DNA]</scope>
    <source>
        <strain evidence="10 11">MK-D1</strain>
    </source>
</reference>
<accession>A0A5B9D6S5</accession>
<protein>
    <recommendedName>
        <fullName evidence="2">aminomethyltransferase</fullName>
        <ecNumber evidence="2">2.1.2.10</ecNumber>
    </recommendedName>
    <alternativeName>
        <fullName evidence="5">Glycine cleavage system T protein</fullName>
    </alternativeName>
</protein>
<dbReference type="RefSeq" id="WP_147661605.1">
    <property type="nucleotide sequence ID" value="NZ_CP042905.2"/>
</dbReference>
<dbReference type="OrthoDB" id="2001at2157"/>
<dbReference type="InterPro" id="IPR013977">
    <property type="entry name" value="GcvT_C"/>
</dbReference>
<evidence type="ECO:0000259" key="9">
    <source>
        <dbReference type="Pfam" id="PF08669"/>
    </source>
</evidence>
<comment type="catalytic activity">
    <reaction evidence="6">
        <text>N(6)-[(R)-S(8)-aminomethyldihydrolipoyl]-L-lysyl-[protein] + (6S)-5,6,7,8-tetrahydrofolate = N(6)-[(R)-dihydrolipoyl]-L-lysyl-[protein] + (6R)-5,10-methylene-5,6,7,8-tetrahydrofolate + NH4(+)</text>
        <dbReference type="Rhea" id="RHEA:16945"/>
        <dbReference type="Rhea" id="RHEA-COMP:10475"/>
        <dbReference type="Rhea" id="RHEA-COMP:10492"/>
        <dbReference type="ChEBI" id="CHEBI:15636"/>
        <dbReference type="ChEBI" id="CHEBI:28938"/>
        <dbReference type="ChEBI" id="CHEBI:57453"/>
        <dbReference type="ChEBI" id="CHEBI:83100"/>
        <dbReference type="ChEBI" id="CHEBI:83143"/>
        <dbReference type="EC" id="2.1.2.10"/>
    </reaction>
</comment>
<name>A0A5B9D6S5_9ARCH</name>
<dbReference type="FunFam" id="2.40.30.110:FF:000003">
    <property type="entry name" value="Aminomethyltransferase"/>
    <property type="match status" value="1"/>
</dbReference>
<evidence type="ECO:0000313" key="11">
    <source>
        <dbReference type="Proteomes" id="UP000321408"/>
    </source>
</evidence>
<comment type="similarity">
    <text evidence="1">Belongs to the GcvT family.</text>
</comment>
<dbReference type="GeneID" id="41328475"/>
<evidence type="ECO:0000256" key="1">
    <source>
        <dbReference type="ARBA" id="ARBA00008609"/>
    </source>
</evidence>
<evidence type="ECO:0000313" key="10">
    <source>
        <dbReference type="EMBL" id="QEE14661.1"/>
    </source>
</evidence>
<dbReference type="EC" id="2.1.2.10" evidence="2"/>
<proteinExistence type="inferred from homology"/>
<sequence length="379" mass="43212">MTEINIRKTPLSEMHEKLGAKMVNFEDWYMPVKFEGVIEEHIWTREHAGIFDISHMTEFMLEGPDCIPFLKQMMTNSIGIGDFAAQYQHMCYPNGTIVDDLYIYRESAEKVRIIANAQTLETDGKDFNWLEEHIGDYKVKITDLSLERTRFAFQGPETLKLLNPITDTDLAKIKRFRWCYTNLIVNSEKIPIFCSRTGYTGEDNWSDSLASFEISCENKYATKIYQIFLDTGAKPIGLGARDSLRLECCYALYGNDINNEITTVEANLGWVVKEKEGFEFIGQEVLLKQKSEGPKKISVGLNLLDKGILRAGYKVFKDEEEIGFITSGTFAPTLKKTVGLAMISSEYKAIGNELDILIRGKKKRAVVVKTPFYTRGKKN</sequence>
<evidence type="ECO:0000256" key="2">
    <source>
        <dbReference type="ARBA" id="ARBA00012616"/>
    </source>
</evidence>
<evidence type="ECO:0000256" key="5">
    <source>
        <dbReference type="ARBA" id="ARBA00031395"/>
    </source>
</evidence>
<organism evidence="10 11">
    <name type="scientific">Promethearchaeum syntrophicum</name>
    <dbReference type="NCBI Taxonomy" id="2594042"/>
    <lineage>
        <taxon>Archaea</taxon>
        <taxon>Promethearchaeati</taxon>
        <taxon>Promethearchaeota</taxon>
        <taxon>Promethearchaeia</taxon>
        <taxon>Promethearchaeales</taxon>
        <taxon>Promethearchaeaceae</taxon>
        <taxon>Promethearchaeum</taxon>
    </lineage>
</organism>
<dbReference type="InterPro" id="IPR028896">
    <property type="entry name" value="GcvT/YgfZ/DmdA"/>
</dbReference>
<dbReference type="GO" id="GO:0008483">
    <property type="term" value="F:transaminase activity"/>
    <property type="evidence" value="ECO:0007669"/>
    <property type="project" value="UniProtKB-KW"/>
</dbReference>
<dbReference type="Proteomes" id="UP000321408">
    <property type="component" value="Chromosome"/>
</dbReference>
<feature type="binding site" evidence="7">
    <location>
        <position position="213"/>
    </location>
    <ligand>
        <name>substrate</name>
    </ligand>
</feature>
<dbReference type="InterPro" id="IPR006223">
    <property type="entry name" value="GcvT"/>
</dbReference>
<feature type="domain" description="GCVT N-terminal" evidence="8">
    <location>
        <begin position="12"/>
        <end position="274"/>
    </location>
</feature>
<dbReference type="GO" id="GO:0008168">
    <property type="term" value="F:methyltransferase activity"/>
    <property type="evidence" value="ECO:0007669"/>
    <property type="project" value="UniProtKB-KW"/>
</dbReference>
<evidence type="ECO:0000256" key="6">
    <source>
        <dbReference type="ARBA" id="ARBA00047665"/>
    </source>
</evidence>
<evidence type="ECO:0000256" key="3">
    <source>
        <dbReference type="ARBA" id="ARBA00022576"/>
    </source>
</evidence>
<dbReference type="Gene3D" id="3.30.1360.120">
    <property type="entry name" value="Probable tRNA modification gtpase trme, domain 1"/>
    <property type="match status" value="1"/>
</dbReference>
<dbReference type="Gene3D" id="4.10.1250.10">
    <property type="entry name" value="Aminomethyltransferase fragment"/>
    <property type="match status" value="1"/>
</dbReference>
<feature type="domain" description="Aminomethyltransferase C-terminal" evidence="9">
    <location>
        <begin position="299"/>
        <end position="373"/>
    </location>
</feature>
<gene>
    <name evidence="10" type="primary">gcvT</name>
    <name evidence="10" type="ORF">DSAG12_00474</name>
</gene>
<dbReference type="InterPro" id="IPR029043">
    <property type="entry name" value="GcvT/YgfZ_C"/>
</dbReference>
<dbReference type="GO" id="GO:0004047">
    <property type="term" value="F:aminomethyltransferase activity"/>
    <property type="evidence" value="ECO:0007669"/>
    <property type="project" value="UniProtKB-EC"/>
</dbReference>
<dbReference type="GO" id="GO:0032259">
    <property type="term" value="P:methylation"/>
    <property type="evidence" value="ECO:0007669"/>
    <property type="project" value="UniProtKB-KW"/>
</dbReference>
<keyword evidence="11" id="KW-1185">Reference proteome</keyword>
<dbReference type="AlphaFoldDB" id="A0A5B9D6S5"/>
<keyword evidence="4 10" id="KW-0808">Transferase</keyword>